<feature type="domain" description="Phospholipid/glycerol acyltransferase" evidence="6">
    <location>
        <begin position="63"/>
        <end position="177"/>
    </location>
</feature>
<dbReference type="PANTHER" id="PTHR10434">
    <property type="entry name" value="1-ACYL-SN-GLYCEROL-3-PHOSPHATE ACYLTRANSFERASE"/>
    <property type="match status" value="1"/>
</dbReference>
<proteinExistence type="predicted"/>
<evidence type="ECO:0000256" key="2">
    <source>
        <dbReference type="ARBA" id="ARBA00022516"/>
    </source>
</evidence>
<evidence type="ECO:0000313" key="7">
    <source>
        <dbReference type="EMBL" id="SKB94243.1"/>
    </source>
</evidence>
<dbReference type="EMBL" id="FUYM01000009">
    <property type="protein sequence ID" value="SKB94243.1"/>
    <property type="molecule type" value="Genomic_DNA"/>
</dbReference>
<dbReference type="GO" id="GO:0003841">
    <property type="term" value="F:1-acylglycerol-3-phosphate O-acyltransferase activity"/>
    <property type="evidence" value="ECO:0007669"/>
    <property type="project" value="TreeGrafter"/>
</dbReference>
<protein>
    <submittedName>
        <fullName evidence="7">Lyso-ornithine lipid acyltransferase</fullName>
    </submittedName>
</protein>
<evidence type="ECO:0000259" key="6">
    <source>
        <dbReference type="SMART" id="SM00563"/>
    </source>
</evidence>
<reference evidence="8" key="1">
    <citation type="submission" date="2017-02" db="EMBL/GenBank/DDBJ databases">
        <authorList>
            <person name="Varghese N."/>
            <person name="Submissions S."/>
        </authorList>
    </citation>
    <scope>NUCLEOTIDE SEQUENCE [LARGE SCALE GENOMIC DNA]</scope>
    <source>
        <strain evidence="8">UM2</strain>
    </source>
</reference>
<dbReference type="CDD" id="cd07989">
    <property type="entry name" value="LPLAT_AGPAT-like"/>
    <property type="match status" value="1"/>
</dbReference>
<keyword evidence="2" id="KW-0444">Lipid biosynthesis</keyword>
<dbReference type="SUPFAM" id="SSF69593">
    <property type="entry name" value="Glycerol-3-phosphate (1)-acyltransferase"/>
    <property type="match status" value="1"/>
</dbReference>
<dbReference type="STRING" id="439228.SAMN06295920_10991"/>
<keyword evidence="8" id="KW-1185">Reference proteome</keyword>
<evidence type="ECO:0000256" key="4">
    <source>
        <dbReference type="ARBA" id="ARBA00023098"/>
    </source>
</evidence>
<evidence type="ECO:0000256" key="5">
    <source>
        <dbReference type="ARBA" id="ARBA00023315"/>
    </source>
</evidence>
<keyword evidence="4" id="KW-0443">Lipid metabolism</keyword>
<sequence length="241" mass="26035">MRRSRAIARVVVGLSVLAFCLVGYALTWPVRRRIGWVRFFLQWFGEAMGLDVRVEGRPLGRDVLYVANHVSWLDILALGGATPTRFISKDDVGSWPLVGMLARIGGTIFIDRTSRRAAHGQVDQLGQALLDHHPVALFPEGTTGDGRSLFPFRPALFASVAPPPPGIAVQPVAIDYDAAASEICWTGDEDLGPNAKKVLGRPGRLRCTIRFLDPLPPSDDRKALAARAQAAVAAALALPLS</sequence>
<name>A0A1T5FDK1_9SPHN</name>
<keyword evidence="5 7" id="KW-0012">Acyltransferase</keyword>
<dbReference type="RefSeq" id="WP_079649685.1">
    <property type="nucleotide sequence ID" value="NZ_FUYM01000009.1"/>
</dbReference>
<dbReference type="Pfam" id="PF01553">
    <property type="entry name" value="Acyltransferase"/>
    <property type="match status" value="1"/>
</dbReference>
<evidence type="ECO:0000256" key="1">
    <source>
        <dbReference type="ARBA" id="ARBA00005189"/>
    </source>
</evidence>
<dbReference type="GO" id="GO:0006654">
    <property type="term" value="P:phosphatidic acid biosynthetic process"/>
    <property type="evidence" value="ECO:0007669"/>
    <property type="project" value="TreeGrafter"/>
</dbReference>
<dbReference type="PANTHER" id="PTHR10434:SF64">
    <property type="entry name" value="1-ACYL-SN-GLYCEROL-3-PHOSPHATE ACYLTRANSFERASE-RELATED"/>
    <property type="match status" value="1"/>
</dbReference>
<dbReference type="SMART" id="SM00563">
    <property type="entry name" value="PlsC"/>
    <property type="match status" value="1"/>
</dbReference>
<gene>
    <name evidence="7" type="ORF">SAMN06295920_10991</name>
</gene>
<dbReference type="InterPro" id="IPR002123">
    <property type="entry name" value="Plipid/glycerol_acylTrfase"/>
</dbReference>
<keyword evidence="3 7" id="KW-0808">Transferase</keyword>
<comment type="pathway">
    <text evidence="1">Lipid metabolism.</text>
</comment>
<dbReference type="AlphaFoldDB" id="A0A1T5FDK1"/>
<accession>A0A1T5FDK1</accession>
<organism evidence="7 8">
    <name type="scientific">Rhizorhabdus histidinilytica</name>
    <dbReference type="NCBI Taxonomy" id="439228"/>
    <lineage>
        <taxon>Bacteria</taxon>
        <taxon>Pseudomonadati</taxon>
        <taxon>Pseudomonadota</taxon>
        <taxon>Alphaproteobacteria</taxon>
        <taxon>Sphingomonadales</taxon>
        <taxon>Sphingomonadaceae</taxon>
        <taxon>Rhizorhabdus</taxon>
    </lineage>
</organism>
<dbReference type="OrthoDB" id="9806880at2"/>
<evidence type="ECO:0000256" key="3">
    <source>
        <dbReference type="ARBA" id="ARBA00022679"/>
    </source>
</evidence>
<dbReference type="Proteomes" id="UP000189818">
    <property type="component" value="Unassembled WGS sequence"/>
</dbReference>
<evidence type="ECO:0000313" key="8">
    <source>
        <dbReference type="Proteomes" id="UP000189818"/>
    </source>
</evidence>